<accession>A0A447X1F6</accession>
<dbReference type="PANTHER" id="PTHR30386">
    <property type="entry name" value="MEMBRANE FUSION SUBUNIT OF EMRAB-TOLC MULTIDRUG EFFLUX PUMP"/>
    <property type="match status" value="1"/>
</dbReference>
<name>A0A447X1F6_ECOLX</name>
<dbReference type="InterPro" id="IPR058633">
    <property type="entry name" value="EmrA/FarA_HH"/>
</dbReference>
<evidence type="ECO:0000313" key="4">
    <source>
        <dbReference type="Proteomes" id="UP000271797"/>
    </source>
</evidence>
<protein>
    <submittedName>
        <fullName evidence="3">EmrKY-TolC multidrug resistance efflux pump, membrane fusion protein component</fullName>
    </submittedName>
</protein>
<comment type="subcellular location">
    <subcellularLocation>
        <location evidence="1">Cell envelope</location>
    </subcellularLocation>
</comment>
<reference evidence="3 4" key="1">
    <citation type="submission" date="2018-12" db="EMBL/GenBank/DDBJ databases">
        <authorList>
            <consortium name="Pathogen Informatics"/>
        </authorList>
    </citation>
    <scope>NUCLEOTIDE SEQUENCE [LARGE SCALE GENOMIC DNA]</scope>
    <source>
        <strain evidence="3 4">NCTC9044</strain>
    </source>
</reference>
<dbReference type="InterPro" id="IPR050739">
    <property type="entry name" value="MFP"/>
</dbReference>
<dbReference type="Proteomes" id="UP000271797">
    <property type="component" value="Chromosome"/>
</dbReference>
<dbReference type="PANTHER" id="PTHR30386:SF19">
    <property type="entry name" value="MULTIDRUG EXPORT PROTEIN EMRA-RELATED"/>
    <property type="match status" value="1"/>
</dbReference>
<dbReference type="Gene3D" id="1.10.287.470">
    <property type="entry name" value="Helix hairpin bin"/>
    <property type="match status" value="1"/>
</dbReference>
<evidence type="ECO:0000313" key="3">
    <source>
        <dbReference type="EMBL" id="VED06044.1"/>
    </source>
</evidence>
<organism evidence="3 4">
    <name type="scientific">Escherichia coli</name>
    <dbReference type="NCBI Taxonomy" id="562"/>
    <lineage>
        <taxon>Bacteria</taxon>
        <taxon>Pseudomonadati</taxon>
        <taxon>Pseudomonadota</taxon>
        <taxon>Gammaproteobacteria</taxon>
        <taxon>Enterobacterales</taxon>
        <taxon>Enterobacteriaceae</taxon>
        <taxon>Escherichia</taxon>
    </lineage>
</organism>
<dbReference type="Pfam" id="PF25885">
    <property type="entry name" value="HH_EMRA"/>
    <property type="match status" value="1"/>
</dbReference>
<gene>
    <name evidence="3" type="primary">emrK_2</name>
    <name evidence="3" type="ORF">NCTC9044_00078</name>
</gene>
<dbReference type="EMBL" id="LR134238">
    <property type="protein sequence ID" value="VED06044.1"/>
    <property type="molecule type" value="Genomic_DNA"/>
</dbReference>
<dbReference type="SUPFAM" id="SSF111369">
    <property type="entry name" value="HlyD-like secretion proteins"/>
    <property type="match status" value="1"/>
</dbReference>
<dbReference type="Gene3D" id="2.40.50.100">
    <property type="match status" value="1"/>
</dbReference>
<dbReference type="AlphaFoldDB" id="A0A447X1F6"/>
<sequence length="141" mass="15845">MEQINSNKKHSNRRKYFSLLAVVLFIAFSGAYAYWSMELEDMISTDDAYVTGNADPISAQVSGSVTVVNHKDTNYVRQGDILVSLDKTDATIALNKAKNNLANIVRQTNKLYLQDKQYSAEVASARIQYQQSLKIITVVYL</sequence>
<feature type="domain" description="Multidrug export protein EmrA/FarA alpha-helical hairpin" evidence="2">
    <location>
        <begin position="88"/>
        <end position="132"/>
    </location>
</feature>
<dbReference type="GO" id="GO:0030313">
    <property type="term" value="C:cell envelope"/>
    <property type="evidence" value="ECO:0007669"/>
    <property type="project" value="UniProtKB-SubCell"/>
</dbReference>
<evidence type="ECO:0000256" key="1">
    <source>
        <dbReference type="ARBA" id="ARBA00004196"/>
    </source>
</evidence>
<proteinExistence type="predicted"/>
<evidence type="ECO:0000259" key="2">
    <source>
        <dbReference type="Pfam" id="PF25885"/>
    </source>
</evidence>